<sequence>SQQEFELPQGTEVSNPSVYVVVFNHMADEMKVQMLVTAPFGVEVLFDHAIFLLPAGGEQKVYITVKVTEDAVPGEYEIVVAAEATPKEGEGLKIATASAQKASLVVTGESALIYARVVSPDGTPLKAQVRLFKVIEDKLNELAISETGILEAKIAPGIYKVIAYIAGRTLAEETAEVKAGERKEITLVVRTVYFEQFGIEPNYNPDTELLAFIRIVYSINNLYQAVSNAEVILVVNRDDNPLEQVSLILLSRLDMGRTGGSYSYVPAEGWQAGNYSFKLELYIEGEFYNDSSEEEL</sequence>
<feature type="non-terminal residue" evidence="1">
    <location>
        <position position="296"/>
    </location>
</feature>
<dbReference type="AlphaFoldDB" id="X1M8V3"/>
<organism evidence="1">
    <name type="scientific">marine sediment metagenome</name>
    <dbReference type="NCBI Taxonomy" id="412755"/>
    <lineage>
        <taxon>unclassified sequences</taxon>
        <taxon>metagenomes</taxon>
        <taxon>ecological metagenomes</taxon>
    </lineage>
</organism>
<reference evidence="1" key="1">
    <citation type="journal article" date="2014" name="Front. Microbiol.">
        <title>High frequency of phylogenetically diverse reductive dehalogenase-homologous genes in deep subseafloor sedimentary metagenomes.</title>
        <authorList>
            <person name="Kawai M."/>
            <person name="Futagami T."/>
            <person name="Toyoda A."/>
            <person name="Takaki Y."/>
            <person name="Nishi S."/>
            <person name="Hori S."/>
            <person name="Arai W."/>
            <person name="Tsubouchi T."/>
            <person name="Morono Y."/>
            <person name="Uchiyama I."/>
            <person name="Ito T."/>
            <person name="Fujiyama A."/>
            <person name="Inagaki F."/>
            <person name="Takami H."/>
        </authorList>
    </citation>
    <scope>NUCLEOTIDE SEQUENCE</scope>
    <source>
        <strain evidence="1">Expedition CK06-06</strain>
    </source>
</reference>
<feature type="non-terminal residue" evidence="1">
    <location>
        <position position="1"/>
    </location>
</feature>
<gene>
    <name evidence="1" type="ORF">S06H3_26273</name>
</gene>
<comment type="caution">
    <text evidence="1">The sequence shown here is derived from an EMBL/GenBank/DDBJ whole genome shotgun (WGS) entry which is preliminary data.</text>
</comment>
<evidence type="ECO:0000313" key="1">
    <source>
        <dbReference type="EMBL" id="GAI27718.1"/>
    </source>
</evidence>
<accession>X1M8V3</accession>
<name>X1M8V3_9ZZZZ</name>
<protein>
    <submittedName>
        <fullName evidence="1">Uncharacterized protein</fullName>
    </submittedName>
</protein>
<dbReference type="EMBL" id="BARV01015174">
    <property type="protein sequence ID" value="GAI27718.1"/>
    <property type="molecule type" value="Genomic_DNA"/>
</dbReference>
<proteinExistence type="predicted"/>